<name>A0A1B6ME14_9HEMI</name>
<dbReference type="AlphaFoldDB" id="A0A1B6ME14"/>
<gene>
    <name evidence="2" type="ORF">g.6277</name>
</gene>
<evidence type="ECO:0000313" key="2">
    <source>
        <dbReference type="EMBL" id="JAT34145.1"/>
    </source>
</evidence>
<feature type="transmembrane region" description="Helical" evidence="1">
    <location>
        <begin position="6"/>
        <end position="23"/>
    </location>
</feature>
<reference evidence="2" key="1">
    <citation type="submission" date="2015-11" db="EMBL/GenBank/DDBJ databases">
        <title>De novo transcriptome assembly of four potential Pierce s Disease insect vectors from Arizona vineyards.</title>
        <authorList>
            <person name="Tassone E.E."/>
        </authorList>
    </citation>
    <scope>NUCLEOTIDE SEQUENCE</scope>
</reference>
<dbReference type="EMBL" id="GEBQ01005832">
    <property type="protein sequence ID" value="JAT34145.1"/>
    <property type="molecule type" value="Transcribed_RNA"/>
</dbReference>
<accession>A0A1B6ME14</accession>
<proteinExistence type="predicted"/>
<sequence length="139" mass="16455">MLRQRNSYGFLIQILLTGHIIFLNRFGFTKALLNHIDEFNSLDKKLTLILSGSERKDGSEIYKAVDQLNQALTKLREMIRNKDESIKASVRWLVSKEGPRYLDVFFDEDKLREDFQWDPELVTRISKARTQTYSLWKKL</sequence>
<keyword evidence="1" id="KW-0472">Membrane</keyword>
<feature type="non-terminal residue" evidence="2">
    <location>
        <position position="139"/>
    </location>
</feature>
<evidence type="ECO:0000256" key="1">
    <source>
        <dbReference type="SAM" id="Phobius"/>
    </source>
</evidence>
<protein>
    <submittedName>
        <fullName evidence="2">Uncharacterized protein</fullName>
    </submittedName>
</protein>
<keyword evidence="1" id="KW-0812">Transmembrane</keyword>
<organism evidence="2">
    <name type="scientific">Graphocephala atropunctata</name>
    <dbReference type="NCBI Taxonomy" id="36148"/>
    <lineage>
        <taxon>Eukaryota</taxon>
        <taxon>Metazoa</taxon>
        <taxon>Ecdysozoa</taxon>
        <taxon>Arthropoda</taxon>
        <taxon>Hexapoda</taxon>
        <taxon>Insecta</taxon>
        <taxon>Pterygota</taxon>
        <taxon>Neoptera</taxon>
        <taxon>Paraneoptera</taxon>
        <taxon>Hemiptera</taxon>
        <taxon>Auchenorrhyncha</taxon>
        <taxon>Membracoidea</taxon>
        <taxon>Cicadellidae</taxon>
        <taxon>Cicadellinae</taxon>
        <taxon>Cicadellini</taxon>
        <taxon>Graphocephala</taxon>
    </lineage>
</organism>
<keyword evidence="1" id="KW-1133">Transmembrane helix</keyword>